<evidence type="ECO:0000256" key="5">
    <source>
        <dbReference type="ARBA" id="ARBA00022485"/>
    </source>
</evidence>
<comment type="similarity">
    <text evidence="3">Belongs to the prokaryotic molybdopterin-containing oxidoreductase family.</text>
</comment>
<name>A0A1G6EDE3_9BACT</name>
<evidence type="ECO:0000256" key="6">
    <source>
        <dbReference type="ARBA" id="ARBA00022723"/>
    </source>
</evidence>
<dbReference type="InterPro" id="IPR019546">
    <property type="entry name" value="TAT_signal_bac_arc"/>
</dbReference>
<dbReference type="GO" id="GO:0016491">
    <property type="term" value="F:oxidoreductase activity"/>
    <property type="evidence" value="ECO:0007669"/>
    <property type="project" value="UniProtKB-KW"/>
</dbReference>
<evidence type="ECO:0000256" key="2">
    <source>
        <dbReference type="ARBA" id="ARBA00004418"/>
    </source>
</evidence>
<organism evidence="11 12">
    <name type="scientific">Desulfonatronum thiosulfatophilum</name>
    <dbReference type="NCBI Taxonomy" id="617002"/>
    <lineage>
        <taxon>Bacteria</taxon>
        <taxon>Pseudomonadati</taxon>
        <taxon>Thermodesulfobacteriota</taxon>
        <taxon>Desulfovibrionia</taxon>
        <taxon>Desulfovibrionales</taxon>
        <taxon>Desulfonatronaceae</taxon>
        <taxon>Desulfonatronum</taxon>
    </lineage>
</organism>
<dbReference type="Pfam" id="PF10518">
    <property type="entry name" value="TAT_signal"/>
    <property type="match status" value="1"/>
</dbReference>
<evidence type="ECO:0000256" key="4">
    <source>
        <dbReference type="ARBA" id="ARBA00011771"/>
    </source>
</evidence>
<keyword evidence="9" id="KW-0411">Iron-sulfur</keyword>
<dbReference type="InterPro" id="IPR006311">
    <property type="entry name" value="TAT_signal"/>
</dbReference>
<keyword evidence="5" id="KW-0004">4Fe-4S</keyword>
<dbReference type="InterPro" id="IPR027467">
    <property type="entry name" value="MopterinOxRdtase_cofactor_BS"/>
</dbReference>
<dbReference type="InterPro" id="IPR006963">
    <property type="entry name" value="Mopterin_OxRdtase_4Fe-4S_dom"/>
</dbReference>
<protein>
    <submittedName>
        <fullName evidence="11">Tat (Twin-arginine translocation) pathway signal sequence</fullName>
    </submittedName>
</protein>
<gene>
    <name evidence="11" type="ORF">SAMN05660653_02765</name>
</gene>
<comment type="cofactor">
    <cofactor evidence="1">
        <name>[4Fe-4S] cluster</name>
        <dbReference type="ChEBI" id="CHEBI:49883"/>
    </cofactor>
</comment>
<evidence type="ECO:0000256" key="3">
    <source>
        <dbReference type="ARBA" id="ARBA00010312"/>
    </source>
</evidence>
<comment type="subcellular location">
    <subcellularLocation>
        <location evidence="2">Periplasm</location>
    </subcellularLocation>
</comment>
<dbReference type="PROSITE" id="PS51669">
    <property type="entry name" value="4FE4S_MOW_BIS_MGD"/>
    <property type="match status" value="1"/>
</dbReference>
<dbReference type="PANTHER" id="PTHR43598:SF1">
    <property type="entry name" value="FORMATE DEHYDROGENASE-O MAJOR SUBUNIT"/>
    <property type="match status" value="1"/>
</dbReference>
<dbReference type="EMBL" id="FMXO01000017">
    <property type="protein sequence ID" value="SDB55330.1"/>
    <property type="molecule type" value="Genomic_DNA"/>
</dbReference>
<proteinExistence type="inferred from homology"/>
<dbReference type="NCBIfam" id="TIGR01409">
    <property type="entry name" value="TAT_signal_seq"/>
    <property type="match status" value="1"/>
</dbReference>
<dbReference type="Gene3D" id="2.20.25.90">
    <property type="entry name" value="ADC-like domains"/>
    <property type="match status" value="1"/>
</dbReference>
<dbReference type="GO" id="GO:0051539">
    <property type="term" value="F:4 iron, 4 sulfur cluster binding"/>
    <property type="evidence" value="ECO:0007669"/>
    <property type="project" value="UniProtKB-KW"/>
</dbReference>
<evidence type="ECO:0000256" key="8">
    <source>
        <dbReference type="ARBA" id="ARBA00023004"/>
    </source>
</evidence>
<dbReference type="SUPFAM" id="SSF53706">
    <property type="entry name" value="Formate dehydrogenase/DMSO reductase, domains 1-3"/>
    <property type="match status" value="1"/>
</dbReference>
<keyword evidence="7" id="KW-0560">Oxidoreductase</keyword>
<comment type="subunit">
    <text evidence="4">Heterodimer of a large and a small subunit.</text>
</comment>
<keyword evidence="12" id="KW-1185">Reference proteome</keyword>
<dbReference type="GO" id="GO:0042597">
    <property type="term" value="C:periplasmic space"/>
    <property type="evidence" value="ECO:0007669"/>
    <property type="project" value="UniProtKB-SubCell"/>
</dbReference>
<dbReference type="AlphaFoldDB" id="A0A1G6EDE3"/>
<dbReference type="PROSITE" id="PS51318">
    <property type="entry name" value="TAT"/>
    <property type="match status" value="1"/>
</dbReference>
<keyword evidence="6" id="KW-0479">Metal-binding</keyword>
<dbReference type="SMART" id="SM00926">
    <property type="entry name" value="Molybdop_Fe4S4"/>
    <property type="match status" value="1"/>
</dbReference>
<evidence type="ECO:0000259" key="10">
    <source>
        <dbReference type="PROSITE" id="PS51669"/>
    </source>
</evidence>
<dbReference type="Gene3D" id="3.40.50.740">
    <property type="match status" value="1"/>
</dbReference>
<evidence type="ECO:0000313" key="11">
    <source>
        <dbReference type="EMBL" id="SDB55330.1"/>
    </source>
</evidence>
<dbReference type="STRING" id="617002.SAMN05660653_02765"/>
<evidence type="ECO:0000313" key="12">
    <source>
        <dbReference type="Proteomes" id="UP000198771"/>
    </source>
</evidence>
<accession>A0A1G6EDE3</accession>
<dbReference type="PANTHER" id="PTHR43598">
    <property type="entry name" value="TUNGSTEN-CONTAINING FORMYLMETHANOFURAN DEHYDROGENASE 2 SUBUNIT B"/>
    <property type="match status" value="1"/>
</dbReference>
<evidence type="ECO:0000256" key="7">
    <source>
        <dbReference type="ARBA" id="ARBA00023002"/>
    </source>
</evidence>
<dbReference type="GO" id="GO:0009055">
    <property type="term" value="F:electron transfer activity"/>
    <property type="evidence" value="ECO:0007669"/>
    <property type="project" value="TreeGrafter"/>
</dbReference>
<dbReference type="GO" id="GO:0030151">
    <property type="term" value="F:molybdenum ion binding"/>
    <property type="evidence" value="ECO:0007669"/>
    <property type="project" value="TreeGrafter"/>
</dbReference>
<reference evidence="11 12" key="1">
    <citation type="submission" date="2016-10" db="EMBL/GenBank/DDBJ databases">
        <authorList>
            <person name="de Groot N.N."/>
        </authorList>
    </citation>
    <scope>NUCLEOTIDE SEQUENCE [LARGE SCALE GENOMIC DNA]</scope>
    <source>
        <strain evidence="11 12">ASO4-2</strain>
    </source>
</reference>
<dbReference type="Pfam" id="PF04879">
    <property type="entry name" value="Molybdop_Fe4S4"/>
    <property type="match status" value="1"/>
</dbReference>
<keyword evidence="8" id="KW-0408">Iron</keyword>
<feature type="domain" description="4Fe-4S Mo/W bis-MGD-type" evidence="10">
    <location>
        <begin position="43"/>
        <end position="104"/>
    </location>
</feature>
<dbReference type="GO" id="GO:0009061">
    <property type="term" value="P:anaerobic respiration"/>
    <property type="evidence" value="ECO:0007669"/>
    <property type="project" value="TreeGrafter"/>
</dbReference>
<dbReference type="Proteomes" id="UP000198771">
    <property type="component" value="Unassembled WGS sequence"/>
</dbReference>
<evidence type="ECO:0000256" key="1">
    <source>
        <dbReference type="ARBA" id="ARBA00001966"/>
    </source>
</evidence>
<evidence type="ECO:0000256" key="9">
    <source>
        <dbReference type="ARBA" id="ARBA00023014"/>
    </source>
</evidence>
<sequence>MQITRRNFLKFSAVAGSALAFGGLGFDLKPTVARAQLLKLQEAKETTSICCYCSVGCGLLIHTAQSGPDKDRAINIEGDPDHPINEGSLCAKGASLLQLVENENRISKVLYRAPNSDKFEERSWDWALDRIARNVKDARDLTFIEKNAMGQVVNRTNGIAHTGSAALDNEECWYLSSLMRCLGLVYIEHQARI</sequence>
<dbReference type="PROSITE" id="PS00551">
    <property type="entry name" value="MOLYBDOPTERIN_PROK_1"/>
    <property type="match status" value="1"/>
</dbReference>